<keyword evidence="6 9" id="KW-0067">ATP-binding</keyword>
<evidence type="ECO:0000313" key="9">
    <source>
        <dbReference type="EMBL" id="SDC12560.1"/>
    </source>
</evidence>
<dbReference type="Gene3D" id="3.40.50.300">
    <property type="entry name" value="P-loop containing nucleotide triphosphate hydrolases"/>
    <property type="match status" value="2"/>
</dbReference>
<organism evidence="9 10">
    <name type="scientific">Microbacterium enclense</name>
    <dbReference type="NCBI Taxonomy" id="993073"/>
    <lineage>
        <taxon>Bacteria</taxon>
        <taxon>Bacillati</taxon>
        <taxon>Actinomycetota</taxon>
        <taxon>Actinomycetes</taxon>
        <taxon>Micrococcales</taxon>
        <taxon>Microbacteriaceae</taxon>
        <taxon>Microbacterium</taxon>
    </lineage>
</organism>
<dbReference type="Proteomes" id="UP000183203">
    <property type="component" value="Unassembled WGS sequence"/>
</dbReference>
<evidence type="ECO:0000256" key="4">
    <source>
        <dbReference type="ARBA" id="ARBA00022475"/>
    </source>
</evidence>
<dbReference type="InterPro" id="IPR003593">
    <property type="entry name" value="AAA+_ATPase"/>
</dbReference>
<dbReference type="SUPFAM" id="SSF52540">
    <property type="entry name" value="P-loop containing nucleoside triphosphate hydrolases"/>
    <property type="match status" value="2"/>
</dbReference>
<dbReference type="GO" id="GO:0005524">
    <property type="term" value="F:ATP binding"/>
    <property type="evidence" value="ECO:0007669"/>
    <property type="project" value="UniProtKB-KW"/>
</dbReference>
<evidence type="ECO:0000256" key="7">
    <source>
        <dbReference type="ARBA" id="ARBA00023136"/>
    </source>
</evidence>
<reference evidence="9 10" key="1">
    <citation type="submission" date="2016-09" db="EMBL/GenBank/DDBJ databases">
        <authorList>
            <person name="Capua I."/>
            <person name="De Benedictis P."/>
            <person name="Joannis T."/>
            <person name="Lombin L.H."/>
            <person name="Cattoli G."/>
        </authorList>
    </citation>
    <scope>NUCLEOTIDE SEQUENCE [LARGE SCALE GENOMIC DNA]</scope>
    <source>
        <strain evidence="9 10">NIO-1002</strain>
    </source>
</reference>
<proteinExistence type="inferred from homology"/>
<dbReference type="PROSITE" id="PS00211">
    <property type="entry name" value="ABC_TRANSPORTER_1"/>
    <property type="match status" value="1"/>
</dbReference>
<dbReference type="CDD" id="cd03257">
    <property type="entry name" value="ABC_NikE_OppD_transporters"/>
    <property type="match status" value="2"/>
</dbReference>
<feature type="domain" description="ABC transporter" evidence="8">
    <location>
        <begin position="6"/>
        <end position="251"/>
    </location>
</feature>
<keyword evidence="4" id="KW-1003">Cell membrane</keyword>
<keyword evidence="3" id="KW-0813">Transport</keyword>
<keyword evidence="5" id="KW-0547">Nucleotide-binding</keyword>
<evidence type="ECO:0000259" key="8">
    <source>
        <dbReference type="PROSITE" id="PS50893"/>
    </source>
</evidence>
<evidence type="ECO:0000256" key="1">
    <source>
        <dbReference type="ARBA" id="ARBA00004202"/>
    </source>
</evidence>
<dbReference type="Pfam" id="PF00005">
    <property type="entry name" value="ABC_tran"/>
    <property type="match status" value="2"/>
</dbReference>
<comment type="subcellular location">
    <subcellularLocation>
        <location evidence="1">Cell membrane</location>
        <topology evidence="1">Peripheral membrane protein</topology>
    </subcellularLocation>
</comment>
<accession>A0A1G6J1N1</accession>
<dbReference type="AlphaFoldDB" id="A0A1G6J1N1"/>
<protein>
    <submittedName>
        <fullName evidence="9">Peptide/nickel transport system ATP-binding protein</fullName>
    </submittedName>
</protein>
<dbReference type="RefSeq" id="WP_058231890.1">
    <property type="nucleotide sequence ID" value="NZ_FMYG01000003.1"/>
</dbReference>
<dbReference type="GO" id="GO:0005886">
    <property type="term" value="C:plasma membrane"/>
    <property type="evidence" value="ECO:0007669"/>
    <property type="project" value="UniProtKB-SubCell"/>
</dbReference>
<dbReference type="PROSITE" id="PS50893">
    <property type="entry name" value="ABC_TRANSPORTER_2"/>
    <property type="match status" value="2"/>
</dbReference>
<dbReference type="InterPro" id="IPR027417">
    <property type="entry name" value="P-loop_NTPase"/>
</dbReference>
<evidence type="ECO:0000256" key="3">
    <source>
        <dbReference type="ARBA" id="ARBA00022448"/>
    </source>
</evidence>
<evidence type="ECO:0000256" key="6">
    <source>
        <dbReference type="ARBA" id="ARBA00022840"/>
    </source>
</evidence>
<dbReference type="InterPro" id="IPR003439">
    <property type="entry name" value="ABC_transporter-like_ATP-bd"/>
</dbReference>
<dbReference type="NCBIfam" id="NF008453">
    <property type="entry name" value="PRK11308.1"/>
    <property type="match status" value="2"/>
</dbReference>
<dbReference type="InterPro" id="IPR013563">
    <property type="entry name" value="Oligopep_ABC_C"/>
</dbReference>
<evidence type="ECO:0000313" key="10">
    <source>
        <dbReference type="Proteomes" id="UP000183203"/>
    </source>
</evidence>
<sequence length="566" mass="59667">MSRPLVRVRDLSVRFGDAPAVEGVSFDLEPGRCVALVGESGSGKSVTGRSLLGLVGPGSLVEADELSLDGADLRSFSEREWRRVRGGDVALVLQDALVSLDPLVRIGSQVTDAVRVHSDATGRARRARALSLLADVGVPEPELRAAQYPHELSGGLRQRALIASALAASPRVLIADEPTTALDVTVQRQVLQLLGRVRQAGTALLLISHDLAVVAQLADEILVLKDGRVVERGAPREVLTAPTDSYTRRLIAAIPSGRTRGERLSGAASVSLAPAPRARPAGRTALRAEAPAVAAPGADTTAAAGARPPAPVLTAHGLTKTYRRPDGGRLRAVDDVSFALARGSALGVVGESGSGKSTVAGIVLGLTTPDAGSVDLDGTPWVPAPERLRRPRRHGIQVISQDPLGSFDPRHTVEAIVSEALAQAGVARRDRRERAASLLEQVGLDASLLSRHPLTLSGGQRQRVAIVRALAVEPEVLVCDEPVSALDVSVQAQVLDLLADLRAQLGISLLFISHDLGVVRHVADDVVVMRSGRIVESGPVDTVFDDPRHPYTRELIRAIPTLLTRP</sequence>
<dbReference type="STRING" id="993073.AS029_07130"/>
<dbReference type="EMBL" id="FMYG01000003">
    <property type="protein sequence ID" value="SDC12560.1"/>
    <property type="molecule type" value="Genomic_DNA"/>
</dbReference>
<dbReference type="PANTHER" id="PTHR43297:SF2">
    <property type="entry name" value="DIPEPTIDE TRANSPORT ATP-BINDING PROTEIN DPPD"/>
    <property type="match status" value="1"/>
</dbReference>
<keyword evidence="7" id="KW-0472">Membrane</keyword>
<feature type="domain" description="ABC transporter" evidence="8">
    <location>
        <begin position="313"/>
        <end position="556"/>
    </location>
</feature>
<gene>
    <name evidence="9" type="ORF">SAMN05216418_1682</name>
</gene>
<dbReference type="GO" id="GO:0015833">
    <property type="term" value="P:peptide transport"/>
    <property type="evidence" value="ECO:0007669"/>
    <property type="project" value="InterPro"/>
</dbReference>
<dbReference type="SMART" id="SM00382">
    <property type="entry name" value="AAA"/>
    <property type="match status" value="2"/>
</dbReference>
<dbReference type="OrthoDB" id="4008250at2"/>
<dbReference type="InterPro" id="IPR050388">
    <property type="entry name" value="ABC_Ni/Peptide_Import"/>
</dbReference>
<name>A0A1G6J1N1_9MICO</name>
<dbReference type="Pfam" id="PF08352">
    <property type="entry name" value="oligo_HPY"/>
    <property type="match status" value="1"/>
</dbReference>
<evidence type="ECO:0000256" key="5">
    <source>
        <dbReference type="ARBA" id="ARBA00022741"/>
    </source>
</evidence>
<comment type="similarity">
    <text evidence="2">Belongs to the ABC transporter superfamily.</text>
</comment>
<evidence type="ECO:0000256" key="2">
    <source>
        <dbReference type="ARBA" id="ARBA00005417"/>
    </source>
</evidence>
<dbReference type="GO" id="GO:0016887">
    <property type="term" value="F:ATP hydrolysis activity"/>
    <property type="evidence" value="ECO:0007669"/>
    <property type="project" value="InterPro"/>
</dbReference>
<dbReference type="InterPro" id="IPR017871">
    <property type="entry name" value="ABC_transporter-like_CS"/>
</dbReference>
<dbReference type="PANTHER" id="PTHR43297">
    <property type="entry name" value="OLIGOPEPTIDE TRANSPORT ATP-BINDING PROTEIN APPD"/>
    <property type="match status" value="1"/>
</dbReference>